<dbReference type="Gene3D" id="3.40.970.10">
    <property type="entry name" value="Ribonuclease H1, N-terminal domain"/>
    <property type="match status" value="1"/>
</dbReference>
<comment type="caution">
    <text evidence="13">The sequence shown here is derived from an EMBL/GenBank/DDBJ whole genome shotgun (WGS) entry which is preliminary data.</text>
</comment>
<dbReference type="GO" id="GO:0043137">
    <property type="term" value="P:DNA replication, removal of RNA primer"/>
    <property type="evidence" value="ECO:0007669"/>
    <property type="project" value="TreeGrafter"/>
</dbReference>
<keyword evidence="6 10" id="KW-0479">Metal-binding</keyword>
<dbReference type="PANTHER" id="PTHR10642:SF26">
    <property type="entry name" value="RIBONUCLEASE H1"/>
    <property type="match status" value="1"/>
</dbReference>
<dbReference type="Pfam" id="PF01693">
    <property type="entry name" value="Cauli_VI"/>
    <property type="match status" value="1"/>
</dbReference>
<evidence type="ECO:0000259" key="12">
    <source>
        <dbReference type="PROSITE" id="PS50879"/>
    </source>
</evidence>
<evidence type="ECO:0000313" key="13">
    <source>
        <dbReference type="EMBL" id="KAL0479257.1"/>
    </source>
</evidence>
<evidence type="ECO:0000256" key="1">
    <source>
        <dbReference type="ARBA" id="ARBA00000077"/>
    </source>
</evidence>
<evidence type="ECO:0000256" key="3">
    <source>
        <dbReference type="ARBA" id="ARBA00005300"/>
    </source>
</evidence>
<dbReference type="FunFam" id="3.40.970.10:FF:000001">
    <property type="entry name" value="Ribonuclease H1"/>
    <property type="match status" value="1"/>
</dbReference>
<dbReference type="CDD" id="cd09280">
    <property type="entry name" value="RNase_HI_eukaryote_like"/>
    <property type="match status" value="1"/>
</dbReference>
<evidence type="ECO:0000256" key="6">
    <source>
        <dbReference type="ARBA" id="ARBA00022723"/>
    </source>
</evidence>
<dbReference type="PANTHER" id="PTHR10642">
    <property type="entry name" value="RIBONUCLEASE H1"/>
    <property type="match status" value="1"/>
</dbReference>
<dbReference type="SUPFAM" id="SSF53098">
    <property type="entry name" value="Ribonuclease H-like"/>
    <property type="match status" value="1"/>
</dbReference>
<comment type="similarity">
    <text evidence="3 10">Belongs to the RNase H family.</text>
</comment>
<dbReference type="GO" id="GO:0000287">
    <property type="term" value="F:magnesium ion binding"/>
    <property type="evidence" value="ECO:0007669"/>
    <property type="project" value="UniProtKB-UniRule"/>
</dbReference>
<evidence type="ECO:0000256" key="7">
    <source>
        <dbReference type="ARBA" id="ARBA00022759"/>
    </source>
</evidence>
<keyword evidence="7 10" id="KW-0255">Endonuclease</keyword>
<evidence type="ECO:0000256" key="10">
    <source>
        <dbReference type="PIRNR" id="PIRNR036852"/>
    </source>
</evidence>
<comment type="cofactor">
    <cofactor evidence="2 10">
        <name>Mg(2+)</name>
        <dbReference type="ChEBI" id="CHEBI:18420"/>
    </cofactor>
</comment>
<dbReference type="InterPro" id="IPR037056">
    <property type="entry name" value="RNase_H1_N_sf"/>
</dbReference>
<dbReference type="InterPro" id="IPR011320">
    <property type="entry name" value="RNase_H1_N"/>
</dbReference>
<dbReference type="GO" id="GO:0004523">
    <property type="term" value="F:RNA-DNA hybrid ribonuclease activity"/>
    <property type="evidence" value="ECO:0007669"/>
    <property type="project" value="UniProtKB-UniRule"/>
</dbReference>
<evidence type="ECO:0000256" key="11">
    <source>
        <dbReference type="SAM" id="MobiDB-lite"/>
    </source>
</evidence>
<dbReference type="Gene3D" id="3.30.420.10">
    <property type="entry name" value="Ribonuclease H-like superfamily/Ribonuclease H"/>
    <property type="match status" value="1"/>
</dbReference>
<comment type="catalytic activity">
    <reaction evidence="1 10">
        <text>Endonucleolytic cleavage to 5'-phosphomonoester.</text>
        <dbReference type="EC" id="3.1.26.4"/>
    </reaction>
</comment>
<accession>A0AAW2YSW0</accession>
<dbReference type="InterPro" id="IPR002156">
    <property type="entry name" value="RNaseH_domain"/>
</dbReference>
<dbReference type="InterPro" id="IPR017067">
    <property type="entry name" value="RNase_H1_euk"/>
</dbReference>
<feature type="domain" description="RNase H type-1" evidence="12">
    <location>
        <begin position="98"/>
        <end position="257"/>
    </location>
</feature>
<gene>
    <name evidence="13" type="ORF">AKO1_008068</name>
</gene>
<dbReference type="InterPro" id="IPR036397">
    <property type="entry name" value="RNaseH_sf"/>
</dbReference>
<proteinExistence type="inferred from homology"/>
<evidence type="ECO:0000256" key="8">
    <source>
        <dbReference type="ARBA" id="ARBA00022801"/>
    </source>
</evidence>
<dbReference type="SUPFAM" id="SSF55658">
    <property type="entry name" value="L9 N-domain-like"/>
    <property type="match status" value="1"/>
</dbReference>
<dbReference type="InterPro" id="IPR050092">
    <property type="entry name" value="RNase_H"/>
</dbReference>
<evidence type="ECO:0000256" key="2">
    <source>
        <dbReference type="ARBA" id="ARBA00001946"/>
    </source>
</evidence>
<dbReference type="EMBL" id="JAOPGA020000522">
    <property type="protein sequence ID" value="KAL0479257.1"/>
    <property type="molecule type" value="Genomic_DNA"/>
</dbReference>
<dbReference type="InterPro" id="IPR009027">
    <property type="entry name" value="Ribosomal_bL9/RNase_H1_N"/>
</dbReference>
<keyword evidence="14" id="KW-1185">Reference proteome</keyword>
<keyword evidence="5 10" id="KW-0540">Nuclease</keyword>
<dbReference type="Proteomes" id="UP001431209">
    <property type="component" value="Unassembled WGS sequence"/>
</dbReference>
<evidence type="ECO:0000256" key="5">
    <source>
        <dbReference type="ARBA" id="ARBA00022722"/>
    </source>
</evidence>
<keyword evidence="9 10" id="KW-0460">Magnesium</keyword>
<evidence type="ECO:0000256" key="9">
    <source>
        <dbReference type="ARBA" id="ARBA00022842"/>
    </source>
</evidence>
<dbReference type="PIRSF" id="PIRSF036852">
    <property type="entry name" value="Ribonuclease_H1_euk"/>
    <property type="match status" value="1"/>
</dbReference>
<evidence type="ECO:0000256" key="4">
    <source>
        <dbReference type="ARBA" id="ARBA00012180"/>
    </source>
</evidence>
<dbReference type="PROSITE" id="PS50879">
    <property type="entry name" value="RNASE_H_1"/>
    <property type="match status" value="1"/>
</dbReference>
<dbReference type="InterPro" id="IPR012337">
    <property type="entry name" value="RNaseH-like_sf"/>
</dbReference>
<sequence length="270" mass="29879">MFYAVQKGTTPGIYNTWDEAKLQVSGFKGAVFKKFKDEPSAKKFVEEGGFKPSTDSPTTLKRPHPTTTETNQPPKKSKASKVSTHLQEKLKEEAPSADTEYIPVYTDGSCLNNGSDNAVAGIGVWWGDDHPLNLSEPLPDYDGLPSNIRAELVAITRALDQYCSATFKKVNSTTGNKIGLVIWTDSKYSCNCLSKWIDNWMKKGWKTSTGSDVAHRDLIEPMYNIIKKHPIKLRYCAAHCGIYGNEQADILAGAWSSELNAIGGKFFDDE</sequence>
<dbReference type="AlphaFoldDB" id="A0AAW2YSW0"/>
<dbReference type="GO" id="GO:0003676">
    <property type="term" value="F:nucleic acid binding"/>
    <property type="evidence" value="ECO:0007669"/>
    <property type="project" value="UniProtKB-UniRule"/>
</dbReference>
<comment type="function">
    <text evidence="10">Endonuclease that specifically degrades the RNA of RNA-DNA hybrids.</text>
</comment>
<organism evidence="13 14">
    <name type="scientific">Acrasis kona</name>
    <dbReference type="NCBI Taxonomy" id="1008807"/>
    <lineage>
        <taxon>Eukaryota</taxon>
        <taxon>Discoba</taxon>
        <taxon>Heterolobosea</taxon>
        <taxon>Tetramitia</taxon>
        <taxon>Eutetramitia</taxon>
        <taxon>Acrasidae</taxon>
        <taxon>Acrasis</taxon>
    </lineage>
</organism>
<name>A0AAW2YSW0_9EUKA</name>
<reference evidence="13 14" key="1">
    <citation type="submission" date="2024-03" db="EMBL/GenBank/DDBJ databases">
        <title>The Acrasis kona genome and developmental transcriptomes reveal deep origins of eukaryotic multicellular pathways.</title>
        <authorList>
            <person name="Sheikh S."/>
            <person name="Fu C.-J."/>
            <person name="Brown M.W."/>
            <person name="Baldauf S.L."/>
        </authorList>
    </citation>
    <scope>NUCLEOTIDE SEQUENCE [LARGE SCALE GENOMIC DNA]</scope>
    <source>
        <strain evidence="13 14">ATCC MYA-3509</strain>
    </source>
</reference>
<protein>
    <recommendedName>
        <fullName evidence="4 10">ribonuclease H</fullName>
        <ecNumber evidence="4 10">3.1.26.4</ecNumber>
    </recommendedName>
</protein>
<keyword evidence="8 10" id="KW-0378">Hydrolase</keyword>
<evidence type="ECO:0000313" key="14">
    <source>
        <dbReference type="Proteomes" id="UP001431209"/>
    </source>
</evidence>
<feature type="region of interest" description="Disordered" evidence="11">
    <location>
        <begin position="43"/>
        <end position="94"/>
    </location>
</feature>
<dbReference type="EC" id="3.1.26.4" evidence="4 10"/>
<feature type="compositionally biased region" description="Polar residues" evidence="11">
    <location>
        <begin position="53"/>
        <end position="85"/>
    </location>
</feature>
<dbReference type="Pfam" id="PF00075">
    <property type="entry name" value="RNase_H"/>
    <property type="match status" value="1"/>
</dbReference>